<feature type="compositionally biased region" description="Polar residues" evidence="1">
    <location>
        <begin position="89"/>
        <end position="100"/>
    </location>
</feature>
<comment type="caution">
    <text evidence="2">The sequence shown here is derived from an EMBL/GenBank/DDBJ whole genome shotgun (WGS) entry which is preliminary data.</text>
</comment>
<keyword evidence="3" id="KW-1185">Reference proteome</keyword>
<feature type="region of interest" description="Disordered" evidence="1">
    <location>
        <begin position="88"/>
        <end position="108"/>
    </location>
</feature>
<proteinExistence type="predicted"/>
<gene>
    <name evidence="2" type="ORF">RB636_04530</name>
</gene>
<evidence type="ECO:0000256" key="1">
    <source>
        <dbReference type="SAM" id="MobiDB-lite"/>
    </source>
</evidence>
<sequence>MILDLHGQGAVVDPITLGHRPKLPGLPTRVTAVAEETQVPPDLESTLALSVLAVAVGGCPVVHRKSAVFCAMTGPLYEAEKLLVAEAARSSNGRKPQATTGDLGLPTP</sequence>
<reference evidence="2 3" key="1">
    <citation type="submission" date="2023-08" db="EMBL/GenBank/DDBJ databases">
        <authorList>
            <person name="Sharma P."/>
            <person name="Verma V."/>
            <person name="Mohan M.K."/>
            <person name="Dubey A.K."/>
        </authorList>
    </citation>
    <scope>NUCLEOTIDE SEQUENCE [LARGE SCALE GENOMIC DNA]</scope>
    <source>
        <strain evidence="2 3">ADP4</strain>
    </source>
</reference>
<dbReference type="Proteomes" id="UP001348265">
    <property type="component" value="Unassembled WGS sequence"/>
</dbReference>
<organism evidence="2 3">
    <name type="scientific">Streptomyces chrestomyceticus</name>
    <dbReference type="NCBI Taxonomy" id="68185"/>
    <lineage>
        <taxon>Bacteria</taxon>
        <taxon>Bacillati</taxon>
        <taxon>Actinomycetota</taxon>
        <taxon>Actinomycetes</taxon>
        <taxon>Kitasatosporales</taxon>
        <taxon>Streptomycetaceae</taxon>
        <taxon>Streptomyces</taxon>
    </lineage>
</organism>
<evidence type="ECO:0000313" key="3">
    <source>
        <dbReference type="Proteomes" id="UP001348265"/>
    </source>
</evidence>
<accession>A0ABU7WLQ9</accession>
<dbReference type="RefSeq" id="WP_331785452.1">
    <property type="nucleotide sequence ID" value="NZ_JAVFKM010000002.1"/>
</dbReference>
<evidence type="ECO:0000313" key="2">
    <source>
        <dbReference type="EMBL" id="MEF3112466.1"/>
    </source>
</evidence>
<dbReference type="EMBL" id="JAVFKM010000002">
    <property type="protein sequence ID" value="MEF3112466.1"/>
    <property type="molecule type" value="Genomic_DNA"/>
</dbReference>
<protein>
    <submittedName>
        <fullName evidence="2">Uncharacterized protein</fullName>
    </submittedName>
</protein>
<name>A0ABU7WLQ9_9ACTN</name>